<dbReference type="Proteomes" id="UP001321498">
    <property type="component" value="Chromosome"/>
</dbReference>
<dbReference type="InterPro" id="IPR001697">
    <property type="entry name" value="Pyr_Knase"/>
</dbReference>
<evidence type="ECO:0000313" key="3">
    <source>
        <dbReference type="EMBL" id="BDZ47002.1"/>
    </source>
</evidence>
<keyword evidence="4" id="KW-1185">Reference proteome</keyword>
<evidence type="ECO:0000259" key="2">
    <source>
        <dbReference type="Pfam" id="PF02887"/>
    </source>
</evidence>
<dbReference type="InterPro" id="IPR036918">
    <property type="entry name" value="Pyrv_Knase_C_sf"/>
</dbReference>
<sequence>MARIITSTEDHGLERVPPLGTKPRTQGGAMTLAAAEVAEFVGAKYLCVFTESGDSARRMSRLRSPIPMKAFTPEPGIRNRMALTWGIESFLVPRVKHTDQMFHQVEEVMMREGLAEVGDKVVVISGSPPGIPGSTNDVRVHRMGDATLGAAPVWAE</sequence>
<reference evidence="4" key="1">
    <citation type="journal article" date="2019" name="Int. J. Syst. Evol. Microbiol.">
        <title>The Global Catalogue of Microorganisms (GCM) 10K type strain sequencing project: providing services to taxonomists for standard genome sequencing and annotation.</title>
        <authorList>
            <consortium name="The Broad Institute Genomics Platform"/>
            <consortium name="The Broad Institute Genome Sequencing Center for Infectious Disease"/>
            <person name="Wu L."/>
            <person name="Ma J."/>
        </authorList>
    </citation>
    <scope>NUCLEOTIDE SEQUENCE [LARGE SCALE GENOMIC DNA]</scope>
    <source>
        <strain evidence="4">NBRC 108725</strain>
    </source>
</reference>
<evidence type="ECO:0000313" key="4">
    <source>
        <dbReference type="Proteomes" id="UP001321498"/>
    </source>
</evidence>
<organism evidence="3 4">
    <name type="scientific">Naasia aerilata</name>
    <dbReference type="NCBI Taxonomy" id="1162966"/>
    <lineage>
        <taxon>Bacteria</taxon>
        <taxon>Bacillati</taxon>
        <taxon>Actinomycetota</taxon>
        <taxon>Actinomycetes</taxon>
        <taxon>Micrococcales</taxon>
        <taxon>Microbacteriaceae</taxon>
        <taxon>Naasia</taxon>
    </lineage>
</organism>
<dbReference type="Gene3D" id="3.40.1380.20">
    <property type="entry name" value="Pyruvate kinase, C-terminal domain"/>
    <property type="match status" value="1"/>
</dbReference>
<accession>A0ABM8GF85</accession>
<feature type="region of interest" description="Disordered" evidence="1">
    <location>
        <begin position="1"/>
        <end position="25"/>
    </location>
</feature>
<dbReference type="InterPro" id="IPR015795">
    <property type="entry name" value="Pyrv_Knase_C"/>
</dbReference>
<dbReference type="PANTHER" id="PTHR11817">
    <property type="entry name" value="PYRUVATE KINASE"/>
    <property type="match status" value="1"/>
</dbReference>
<evidence type="ECO:0000256" key="1">
    <source>
        <dbReference type="SAM" id="MobiDB-lite"/>
    </source>
</evidence>
<dbReference type="Pfam" id="PF02887">
    <property type="entry name" value="PK_C"/>
    <property type="match status" value="1"/>
</dbReference>
<protein>
    <recommendedName>
        <fullName evidence="2">Pyruvate kinase C-terminal domain-containing protein</fullName>
    </recommendedName>
</protein>
<proteinExistence type="predicted"/>
<dbReference type="SUPFAM" id="SSF52935">
    <property type="entry name" value="PK C-terminal domain-like"/>
    <property type="match status" value="1"/>
</dbReference>
<name>A0ABM8GF85_9MICO</name>
<gene>
    <name evidence="3" type="ORF">GCM10025866_29110</name>
</gene>
<dbReference type="EMBL" id="AP027731">
    <property type="protein sequence ID" value="BDZ47002.1"/>
    <property type="molecule type" value="Genomic_DNA"/>
</dbReference>
<feature type="domain" description="Pyruvate kinase C-terminal" evidence="2">
    <location>
        <begin position="30"/>
        <end position="141"/>
    </location>
</feature>